<gene>
    <name evidence="1" type="ORF">VB738_09315</name>
</gene>
<proteinExistence type="predicted"/>
<dbReference type="GO" id="GO:0016740">
    <property type="term" value="F:transferase activity"/>
    <property type="evidence" value="ECO:0007669"/>
    <property type="project" value="UniProtKB-KW"/>
</dbReference>
<dbReference type="RefSeq" id="WP_323305491.1">
    <property type="nucleotide sequence ID" value="NZ_JAYGHX010000005.1"/>
</dbReference>
<reference evidence="1 2" key="1">
    <citation type="submission" date="2023-12" db="EMBL/GenBank/DDBJ databases">
        <title>Baltic Sea Cyanobacteria.</title>
        <authorList>
            <person name="Delbaje E."/>
            <person name="Fewer D.P."/>
            <person name="Shishido T.K."/>
        </authorList>
    </citation>
    <scope>NUCLEOTIDE SEQUENCE [LARGE SCALE GENOMIC DNA]</scope>
    <source>
        <strain evidence="1 2">UHCC 0139</strain>
    </source>
</reference>
<dbReference type="Gene3D" id="3.10.450.620">
    <property type="entry name" value="JHP933, nucleotidyltransferase-like core domain"/>
    <property type="match status" value="1"/>
</dbReference>
<organism evidence="1 2">
    <name type="scientific">Cyanobium gracile UHCC 0139</name>
    <dbReference type="NCBI Taxonomy" id="3110308"/>
    <lineage>
        <taxon>Bacteria</taxon>
        <taxon>Bacillati</taxon>
        <taxon>Cyanobacteriota</taxon>
        <taxon>Cyanophyceae</taxon>
        <taxon>Synechococcales</taxon>
        <taxon>Prochlorococcaceae</taxon>
        <taxon>Cyanobium</taxon>
    </lineage>
</organism>
<evidence type="ECO:0000313" key="2">
    <source>
        <dbReference type="Proteomes" id="UP001304461"/>
    </source>
</evidence>
<dbReference type="Proteomes" id="UP001304461">
    <property type="component" value="Unassembled WGS sequence"/>
</dbReference>
<dbReference type="InterPro" id="IPR014942">
    <property type="entry name" value="AbiEii"/>
</dbReference>
<dbReference type="Pfam" id="PF08843">
    <property type="entry name" value="AbiEii"/>
    <property type="match status" value="1"/>
</dbReference>
<protein>
    <submittedName>
        <fullName evidence="1">Nucleotidyl transferase AbiEii/AbiGii toxin family protein</fullName>
    </submittedName>
</protein>
<dbReference type="EMBL" id="JAYGHX010000005">
    <property type="protein sequence ID" value="MEA5391457.1"/>
    <property type="molecule type" value="Genomic_DNA"/>
</dbReference>
<keyword evidence="2" id="KW-1185">Reference proteome</keyword>
<evidence type="ECO:0000313" key="1">
    <source>
        <dbReference type="EMBL" id="MEA5391457.1"/>
    </source>
</evidence>
<keyword evidence="1" id="KW-0808">Transferase</keyword>
<name>A0ABU5RUJ5_9CYAN</name>
<sequence>MNSVVEQMLRRVPQDSDGERSQAMRQVMQEIALAGLVRRGFFAKAAFYGGTCLRLFHQLPRFSEDLDFSLLQPDPGFRLQPYLQGMEEEFSGLGIEVQIREKQNINPSPILSAFLKASTTIVQLAITGSTILRIKFEVDTDPPFGFSTEEQLLLQPYSCYVKCFSLPDLFAGKMHAVLFRQWQQRVKGRDWFDLEWYVRGGIPLHLDHLAERARQSGHWPLDQPFSASSLQALLAERIGRLDVDKARLDIERFIAQPEPLAIWSQDYFQQLAQRVVMA</sequence>
<accession>A0ABU5RUJ5</accession>
<comment type="caution">
    <text evidence="1">The sequence shown here is derived from an EMBL/GenBank/DDBJ whole genome shotgun (WGS) entry which is preliminary data.</text>
</comment>